<evidence type="ECO:0000259" key="6">
    <source>
        <dbReference type="PROSITE" id="PS52015"/>
    </source>
</evidence>
<protein>
    <submittedName>
        <fullName evidence="7">TonB family C-terminal domain-containing protein</fullName>
    </submittedName>
</protein>
<accession>A0A1M4UP45</accession>
<dbReference type="Pfam" id="PF03544">
    <property type="entry name" value="TonB_C"/>
    <property type="match status" value="1"/>
</dbReference>
<dbReference type="RefSeq" id="WP_072934836.1">
    <property type="nucleotide sequence ID" value="NZ_FQUG01000003.1"/>
</dbReference>
<comment type="subcellular location">
    <subcellularLocation>
        <location evidence="1">Membrane</location>
        <topology evidence="1">Single-pass membrane protein</topology>
    </subcellularLocation>
</comment>
<dbReference type="NCBIfam" id="TIGR01352">
    <property type="entry name" value="tonB_Cterm"/>
    <property type="match status" value="1"/>
</dbReference>
<proteinExistence type="predicted"/>
<evidence type="ECO:0000313" key="8">
    <source>
        <dbReference type="Proteomes" id="UP000184404"/>
    </source>
</evidence>
<dbReference type="GO" id="GO:0016020">
    <property type="term" value="C:membrane"/>
    <property type="evidence" value="ECO:0007669"/>
    <property type="project" value="UniProtKB-SubCell"/>
</dbReference>
<keyword evidence="2 5" id="KW-0812">Transmembrane</keyword>
<name>A0A1M4UP45_9FIRM</name>
<feature type="domain" description="TonB C-terminal" evidence="6">
    <location>
        <begin position="179"/>
        <end position="273"/>
    </location>
</feature>
<reference evidence="7 8" key="1">
    <citation type="submission" date="2016-11" db="EMBL/GenBank/DDBJ databases">
        <authorList>
            <person name="Jaros S."/>
            <person name="Januszkiewicz K."/>
            <person name="Wedrychowicz H."/>
        </authorList>
    </citation>
    <scope>NUCLEOTIDE SEQUENCE [LARGE SCALE GENOMIC DNA]</scope>
    <source>
        <strain evidence="7 8">DSM 10502</strain>
    </source>
</reference>
<evidence type="ECO:0000313" key="7">
    <source>
        <dbReference type="EMBL" id="SHE58427.1"/>
    </source>
</evidence>
<dbReference type="OrthoDB" id="1680438at2"/>
<organism evidence="7 8">
    <name type="scientific">Schwartzia succinivorans DSM 10502</name>
    <dbReference type="NCBI Taxonomy" id="1123243"/>
    <lineage>
        <taxon>Bacteria</taxon>
        <taxon>Bacillati</taxon>
        <taxon>Bacillota</taxon>
        <taxon>Negativicutes</taxon>
        <taxon>Selenomonadales</taxon>
        <taxon>Selenomonadaceae</taxon>
        <taxon>Schwartzia</taxon>
    </lineage>
</organism>
<dbReference type="InterPro" id="IPR006260">
    <property type="entry name" value="TonB/TolA_C"/>
</dbReference>
<evidence type="ECO:0000256" key="3">
    <source>
        <dbReference type="ARBA" id="ARBA00022989"/>
    </source>
</evidence>
<dbReference type="PROSITE" id="PS52015">
    <property type="entry name" value="TONB_CTD"/>
    <property type="match status" value="1"/>
</dbReference>
<keyword evidence="3 5" id="KW-1133">Transmembrane helix</keyword>
<dbReference type="EMBL" id="FQUG01000003">
    <property type="protein sequence ID" value="SHE58427.1"/>
    <property type="molecule type" value="Genomic_DNA"/>
</dbReference>
<keyword evidence="4 5" id="KW-0472">Membrane</keyword>
<gene>
    <name evidence="7" type="ORF">SAMN02745190_00731</name>
</gene>
<dbReference type="Gene3D" id="3.30.1150.10">
    <property type="match status" value="1"/>
</dbReference>
<dbReference type="STRING" id="1123243.SAMN02745190_00731"/>
<sequence length="273" mass="28387">MFPPVFSFYDTIIGKGNEMGGVLVGSAELFERDGQSRWRKAFFLSALLHAGAFAVFYYFAPVMQPQESQPLMVELEGLPQEGFPESGGNGIGSGGTGIAYGDGALYGGDGQVYSAETAEAGEGDDILTEAAAAVPVENSSGAVSGTAGSKEAAEKEIARKEEAGGGSFDPYSILINSGSGGPSLGRSAKLLHAEYPAAGTATYKGRVNISACIGTDGKIRYAEVVHSSGSKLVDAIAMSCAKKWIYSPATDKNGTPIECNALISIPFREKKEK</sequence>
<evidence type="ECO:0000256" key="5">
    <source>
        <dbReference type="SAM" id="Phobius"/>
    </source>
</evidence>
<feature type="transmembrane region" description="Helical" evidence="5">
    <location>
        <begin position="41"/>
        <end position="60"/>
    </location>
</feature>
<evidence type="ECO:0000256" key="4">
    <source>
        <dbReference type="ARBA" id="ARBA00023136"/>
    </source>
</evidence>
<dbReference type="Proteomes" id="UP000184404">
    <property type="component" value="Unassembled WGS sequence"/>
</dbReference>
<dbReference type="InterPro" id="IPR037682">
    <property type="entry name" value="TonB_C"/>
</dbReference>
<keyword evidence="8" id="KW-1185">Reference proteome</keyword>
<dbReference type="GO" id="GO:0055085">
    <property type="term" value="P:transmembrane transport"/>
    <property type="evidence" value="ECO:0007669"/>
    <property type="project" value="InterPro"/>
</dbReference>
<evidence type="ECO:0000256" key="1">
    <source>
        <dbReference type="ARBA" id="ARBA00004167"/>
    </source>
</evidence>
<evidence type="ECO:0000256" key="2">
    <source>
        <dbReference type="ARBA" id="ARBA00022692"/>
    </source>
</evidence>
<dbReference type="SUPFAM" id="SSF74653">
    <property type="entry name" value="TolA/TonB C-terminal domain"/>
    <property type="match status" value="1"/>
</dbReference>
<dbReference type="AlphaFoldDB" id="A0A1M4UP45"/>